<gene>
    <name evidence="1" type="ORF">JFT45_22025</name>
</gene>
<dbReference type="EMBL" id="JAEKCZ010000026">
    <property type="protein sequence ID" value="MBJ2259182.1"/>
    <property type="molecule type" value="Genomic_DNA"/>
</dbReference>
<sequence length="324" mass="35525">MTEQMIEVPLMLTEQQRRDVLRFHETTEDDQGYDVPADRMKSLARVGLIRSIGFKRYEFTDAGLAVVGAISDAASGAFHTATTGDAAGIEPFAWIADYAACGGGRSVFTAEQAAHNTDHMCAKTPVYTLKSLASALAAIKTLEARGYVYKGGEMWELPVGAAPDSSQHQGAPVDLSLQSMLNLNWSAADVVRAISDQGPLYRKPPVSHGDTASLRKVYDLIGLSYSQPLFVLMENLKNIIRFSNLLHAIERNFLMVPGEPSDEPEDEGCEPEDVCLVNCWGSSEAEYIDQFRDALATLSEKRSTEFAKSVVENNTALESRHEKQ</sequence>
<dbReference type="RefSeq" id="WP_108184737.1">
    <property type="nucleotide sequence ID" value="NZ_JAEKCZ010000026.1"/>
</dbReference>
<comment type="caution">
    <text evidence="1">The sequence shown here is derived from an EMBL/GenBank/DDBJ whole genome shotgun (WGS) entry which is preliminary data.</text>
</comment>
<name>A0A8I1FVW6_9PSED</name>
<dbReference type="AlphaFoldDB" id="A0A8I1FVW6"/>
<evidence type="ECO:0000313" key="2">
    <source>
        <dbReference type="Proteomes" id="UP000658390"/>
    </source>
</evidence>
<proteinExistence type="predicted"/>
<reference evidence="1" key="1">
    <citation type="submission" date="2020-12" db="EMBL/GenBank/DDBJ databases">
        <title>Antibiotic resistance and phylogeny of Pseudomonas spp. isolated over three decades from chicken meat in the Norwegian food chain.</title>
        <authorList>
            <person name="Moen B."/>
        </authorList>
    </citation>
    <scope>NUCLEOTIDE SEQUENCE</scope>
    <source>
        <strain evidence="1">MF6762</strain>
    </source>
</reference>
<evidence type="ECO:0000313" key="1">
    <source>
        <dbReference type="EMBL" id="MBJ2259182.1"/>
    </source>
</evidence>
<organism evidence="1 2">
    <name type="scientific">Pseudomonas psychrophila</name>
    <dbReference type="NCBI Taxonomy" id="122355"/>
    <lineage>
        <taxon>Bacteria</taxon>
        <taxon>Pseudomonadati</taxon>
        <taxon>Pseudomonadota</taxon>
        <taxon>Gammaproteobacteria</taxon>
        <taxon>Pseudomonadales</taxon>
        <taxon>Pseudomonadaceae</taxon>
        <taxon>Pseudomonas</taxon>
    </lineage>
</organism>
<dbReference type="Proteomes" id="UP000658390">
    <property type="component" value="Unassembled WGS sequence"/>
</dbReference>
<protein>
    <submittedName>
        <fullName evidence="1">Uncharacterized protein</fullName>
    </submittedName>
</protein>
<accession>A0A8I1FVW6</accession>